<dbReference type="PANTHER" id="PTHR36439:SF1">
    <property type="entry name" value="DUF1697 DOMAIN-CONTAINING PROTEIN"/>
    <property type="match status" value="1"/>
</dbReference>
<sequence length="179" mass="19823">MSPHIALLRGVNVGGRKVLKDDLLGLAKDLGFDDAKTLLASGNLVLWGKAEADAHLEKRLEDGLEKRMGLRTEFFVRTSAELKAIIDANPYPDEVRSHPNHLLVHFMKAPLPDGDEATLRAAITGPETFKVGTRELYIDYPEDVGHSMLDRDWKKTKKSPLGTARNWNTVLKLAAMVGL</sequence>
<keyword evidence="2" id="KW-1185">Reference proteome</keyword>
<dbReference type="Proteomes" id="UP001262754">
    <property type="component" value="Unassembled WGS sequence"/>
</dbReference>
<dbReference type="RefSeq" id="WP_310031699.1">
    <property type="nucleotide sequence ID" value="NZ_JAVDRL010000006.1"/>
</dbReference>
<reference evidence="1 2" key="1">
    <citation type="submission" date="2023-07" db="EMBL/GenBank/DDBJ databases">
        <title>Sorghum-associated microbial communities from plants grown in Nebraska, USA.</title>
        <authorList>
            <person name="Schachtman D."/>
        </authorList>
    </citation>
    <scope>NUCLEOTIDE SEQUENCE [LARGE SCALE GENOMIC DNA]</scope>
    <source>
        <strain evidence="1 2">DS2154</strain>
    </source>
</reference>
<dbReference type="PANTHER" id="PTHR36439">
    <property type="entry name" value="BLL4334 PROTEIN"/>
    <property type="match status" value="1"/>
</dbReference>
<evidence type="ECO:0000313" key="1">
    <source>
        <dbReference type="EMBL" id="MDR6531631.1"/>
    </source>
</evidence>
<proteinExistence type="predicted"/>
<dbReference type="InterPro" id="IPR012545">
    <property type="entry name" value="DUF1697"/>
</dbReference>
<dbReference type="PIRSF" id="PIRSF008502">
    <property type="entry name" value="UCP008502"/>
    <property type="match status" value="1"/>
</dbReference>
<name>A0ABU1N109_9CAUL</name>
<dbReference type="SUPFAM" id="SSF160379">
    <property type="entry name" value="SP0830-like"/>
    <property type="match status" value="1"/>
</dbReference>
<gene>
    <name evidence="1" type="ORF">J2800_002378</name>
</gene>
<comment type="caution">
    <text evidence="1">The sequence shown here is derived from an EMBL/GenBank/DDBJ whole genome shotgun (WGS) entry which is preliminary data.</text>
</comment>
<organism evidence="1 2">
    <name type="scientific">Caulobacter rhizosphaerae</name>
    <dbReference type="NCBI Taxonomy" id="2010972"/>
    <lineage>
        <taxon>Bacteria</taxon>
        <taxon>Pseudomonadati</taxon>
        <taxon>Pseudomonadota</taxon>
        <taxon>Alphaproteobacteria</taxon>
        <taxon>Caulobacterales</taxon>
        <taxon>Caulobacteraceae</taxon>
        <taxon>Caulobacter</taxon>
    </lineage>
</organism>
<accession>A0ABU1N109</accession>
<dbReference type="EMBL" id="JAVDRL010000006">
    <property type="protein sequence ID" value="MDR6531631.1"/>
    <property type="molecule type" value="Genomic_DNA"/>
</dbReference>
<dbReference type="Gene3D" id="3.30.70.1280">
    <property type="entry name" value="SP0830-like domains"/>
    <property type="match status" value="1"/>
</dbReference>
<dbReference type="Pfam" id="PF08002">
    <property type="entry name" value="DUF1697"/>
    <property type="match status" value="1"/>
</dbReference>
<evidence type="ECO:0000313" key="2">
    <source>
        <dbReference type="Proteomes" id="UP001262754"/>
    </source>
</evidence>
<protein>
    <submittedName>
        <fullName evidence="1">Uncharacterized protein (DUF1697 family)</fullName>
    </submittedName>
</protein>